<evidence type="ECO:0008006" key="3">
    <source>
        <dbReference type="Google" id="ProtNLM"/>
    </source>
</evidence>
<dbReference type="STRING" id="37625.SAMN05660420_03179"/>
<dbReference type="OrthoDB" id="5402193at2"/>
<dbReference type="Proteomes" id="UP000199409">
    <property type="component" value="Unassembled WGS sequence"/>
</dbReference>
<gene>
    <name evidence="1" type="ORF">SAMN05660420_03179</name>
</gene>
<name>A0A1H4E0P2_9BACT</name>
<dbReference type="EMBL" id="FNQN01000012">
    <property type="protein sequence ID" value="SEA78339.1"/>
    <property type="molecule type" value="Genomic_DNA"/>
</dbReference>
<proteinExistence type="predicted"/>
<protein>
    <recommendedName>
        <fullName evidence="3">DUF4124 domain-containing protein</fullName>
    </recommendedName>
</protein>
<dbReference type="AlphaFoldDB" id="A0A1H4E0P2"/>
<dbReference type="RefSeq" id="WP_092350645.1">
    <property type="nucleotide sequence ID" value="NZ_FNQN01000012.1"/>
</dbReference>
<reference evidence="1 2" key="1">
    <citation type="submission" date="2016-10" db="EMBL/GenBank/DDBJ databases">
        <authorList>
            <person name="de Groot N.N."/>
        </authorList>
    </citation>
    <scope>NUCLEOTIDE SEQUENCE [LARGE SCALE GENOMIC DNA]</scope>
    <source>
        <strain evidence="1 2">DSM 7343</strain>
    </source>
</reference>
<accession>A0A1H4E0P2</accession>
<sequence length="116" mass="13373">MLKLLRYFLWLVVLVTLMLSFDQLMLKLPLNSPGLKQTQRFYVDFRTRLFGLLSSAPAPAPTSIESVIRQTKTTPVKTEKKSNRYVYVDANGTLQFADSFQQVPVEYRRDAQILAE</sequence>
<evidence type="ECO:0000313" key="1">
    <source>
        <dbReference type="EMBL" id="SEA78339.1"/>
    </source>
</evidence>
<keyword evidence="2" id="KW-1185">Reference proteome</keyword>
<organism evidence="1 2">
    <name type="scientific">Desulfuromusa kysingii</name>
    <dbReference type="NCBI Taxonomy" id="37625"/>
    <lineage>
        <taxon>Bacteria</taxon>
        <taxon>Pseudomonadati</taxon>
        <taxon>Thermodesulfobacteriota</taxon>
        <taxon>Desulfuromonadia</taxon>
        <taxon>Desulfuromonadales</taxon>
        <taxon>Geopsychrobacteraceae</taxon>
        <taxon>Desulfuromusa</taxon>
    </lineage>
</organism>
<evidence type="ECO:0000313" key="2">
    <source>
        <dbReference type="Proteomes" id="UP000199409"/>
    </source>
</evidence>